<evidence type="ECO:0000313" key="6">
    <source>
        <dbReference type="Proteomes" id="UP000619260"/>
    </source>
</evidence>
<comment type="caution">
    <text evidence="5">The sequence shown here is derived from an EMBL/GenBank/DDBJ whole genome shotgun (WGS) entry which is preliminary data.</text>
</comment>
<dbReference type="PROSITE" id="PS01117">
    <property type="entry name" value="HTH_MARR_1"/>
    <property type="match status" value="1"/>
</dbReference>
<dbReference type="InterPro" id="IPR036390">
    <property type="entry name" value="WH_DNA-bd_sf"/>
</dbReference>
<reference evidence="5" key="1">
    <citation type="submission" date="2021-01" db="EMBL/GenBank/DDBJ databases">
        <title>Whole genome shotgun sequence of Virgisporangium aliadipatigenens NBRC 105644.</title>
        <authorList>
            <person name="Komaki H."/>
            <person name="Tamura T."/>
        </authorList>
    </citation>
    <scope>NUCLEOTIDE SEQUENCE</scope>
    <source>
        <strain evidence="5">NBRC 105644</strain>
    </source>
</reference>
<dbReference type="PANTHER" id="PTHR33164:SF43">
    <property type="entry name" value="HTH-TYPE TRANSCRIPTIONAL REPRESSOR YETL"/>
    <property type="match status" value="1"/>
</dbReference>
<evidence type="ECO:0000259" key="4">
    <source>
        <dbReference type="PROSITE" id="PS50995"/>
    </source>
</evidence>
<dbReference type="SMART" id="SM00347">
    <property type="entry name" value="HTH_MARR"/>
    <property type="match status" value="1"/>
</dbReference>
<evidence type="ECO:0000256" key="1">
    <source>
        <dbReference type="ARBA" id="ARBA00023015"/>
    </source>
</evidence>
<dbReference type="InterPro" id="IPR036388">
    <property type="entry name" value="WH-like_DNA-bd_sf"/>
</dbReference>
<dbReference type="PROSITE" id="PS50995">
    <property type="entry name" value="HTH_MARR_2"/>
    <property type="match status" value="1"/>
</dbReference>
<dbReference type="InterPro" id="IPR023187">
    <property type="entry name" value="Tscrpt_reg_MarR-type_CS"/>
</dbReference>
<gene>
    <name evidence="5" type="ORF">Val02_14160</name>
</gene>
<dbReference type="InterPro" id="IPR039422">
    <property type="entry name" value="MarR/SlyA-like"/>
</dbReference>
<dbReference type="PANTHER" id="PTHR33164">
    <property type="entry name" value="TRANSCRIPTIONAL REGULATOR, MARR FAMILY"/>
    <property type="match status" value="1"/>
</dbReference>
<dbReference type="Pfam" id="PF01047">
    <property type="entry name" value="MarR"/>
    <property type="match status" value="1"/>
</dbReference>
<evidence type="ECO:0000313" key="5">
    <source>
        <dbReference type="EMBL" id="GIJ44530.1"/>
    </source>
</evidence>
<evidence type="ECO:0000256" key="3">
    <source>
        <dbReference type="ARBA" id="ARBA00023163"/>
    </source>
</evidence>
<dbReference type="GO" id="GO:0003700">
    <property type="term" value="F:DNA-binding transcription factor activity"/>
    <property type="evidence" value="ECO:0007669"/>
    <property type="project" value="InterPro"/>
</dbReference>
<proteinExistence type="predicted"/>
<dbReference type="AlphaFoldDB" id="A0A8J4DN60"/>
<dbReference type="Proteomes" id="UP000619260">
    <property type="component" value="Unassembled WGS sequence"/>
</dbReference>
<keyword evidence="2" id="KW-0238">DNA-binding</keyword>
<keyword evidence="3" id="KW-0804">Transcription</keyword>
<organism evidence="5 6">
    <name type="scientific">Virgisporangium aliadipatigenens</name>
    <dbReference type="NCBI Taxonomy" id="741659"/>
    <lineage>
        <taxon>Bacteria</taxon>
        <taxon>Bacillati</taxon>
        <taxon>Actinomycetota</taxon>
        <taxon>Actinomycetes</taxon>
        <taxon>Micromonosporales</taxon>
        <taxon>Micromonosporaceae</taxon>
        <taxon>Virgisporangium</taxon>
    </lineage>
</organism>
<keyword evidence="1" id="KW-0805">Transcription regulation</keyword>
<name>A0A8J4DN60_9ACTN</name>
<accession>A0A8J4DN60</accession>
<evidence type="ECO:0000256" key="2">
    <source>
        <dbReference type="ARBA" id="ARBA00023125"/>
    </source>
</evidence>
<dbReference type="Gene3D" id="1.10.10.10">
    <property type="entry name" value="Winged helix-like DNA-binding domain superfamily/Winged helix DNA-binding domain"/>
    <property type="match status" value="1"/>
</dbReference>
<feature type="domain" description="HTH marR-type" evidence="4">
    <location>
        <begin position="1"/>
        <end position="137"/>
    </location>
</feature>
<dbReference type="SUPFAM" id="SSF46785">
    <property type="entry name" value="Winged helix' DNA-binding domain"/>
    <property type="match status" value="1"/>
</dbReference>
<dbReference type="GO" id="GO:0003677">
    <property type="term" value="F:DNA binding"/>
    <property type="evidence" value="ECO:0007669"/>
    <property type="project" value="UniProtKB-KW"/>
</dbReference>
<keyword evidence="6" id="KW-1185">Reference proteome</keyword>
<dbReference type="InterPro" id="IPR000835">
    <property type="entry name" value="HTH_MarR-typ"/>
</dbReference>
<dbReference type="GO" id="GO:0006950">
    <property type="term" value="P:response to stress"/>
    <property type="evidence" value="ECO:0007669"/>
    <property type="project" value="TreeGrafter"/>
</dbReference>
<dbReference type="RefSeq" id="WP_203898102.1">
    <property type="nucleotide sequence ID" value="NZ_BOPF01000004.1"/>
</dbReference>
<sequence length="150" mass="16315">MNSPDGCSTFLVRHAWLSLRGVVAEALVAHELSVAQFASLLMLNDTPGMSVADVARKVSTARQSANEMLAGLERAGLVERRPNPNDRRSQRIYLTDAGRVRLDEALPTVRAVEAKLSEGFSAEEIAVVAAWLTRMTQAEQSTTTEEISTC</sequence>
<dbReference type="PRINTS" id="PR00598">
    <property type="entry name" value="HTHMARR"/>
</dbReference>
<dbReference type="EMBL" id="BOPF01000004">
    <property type="protein sequence ID" value="GIJ44530.1"/>
    <property type="molecule type" value="Genomic_DNA"/>
</dbReference>
<protein>
    <recommendedName>
        <fullName evidence="4">HTH marR-type domain-containing protein</fullName>
    </recommendedName>
</protein>